<feature type="non-terminal residue" evidence="2">
    <location>
        <position position="1"/>
    </location>
</feature>
<sequence>LNVQSELEIKISTGHIKFTNVSITNNMNTDINESETDIQNEPETDISSDSKQSKNNKTITVDNINGLL</sequence>
<feature type="compositionally biased region" description="Polar residues" evidence="1">
    <location>
        <begin position="47"/>
        <end position="68"/>
    </location>
</feature>
<dbReference type="Proteomes" id="UP000789831">
    <property type="component" value="Unassembled WGS sequence"/>
</dbReference>
<organism evidence="2 3">
    <name type="scientific">Ambispora gerdemannii</name>
    <dbReference type="NCBI Taxonomy" id="144530"/>
    <lineage>
        <taxon>Eukaryota</taxon>
        <taxon>Fungi</taxon>
        <taxon>Fungi incertae sedis</taxon>
        <taxon>Mucoromycota</taxon>
        <taxon>Glomeromycotina</taxon>
        <taxon>Glomeromycetes</taxon>
        <taxon>Archaeosporales</taxon>
        <taxon>Ambisporaceae</taxon>
        <taxon>Ambispora</taxon>
    </lineage>
</organism>
<evidence type="ECO:0000313" key="2">
    <source>
        <dbReference type="EMBL" id="CAG8645619.1"/>
    </source>
</evidence>
<evidence type="ECO:0000256" key="1">
    <source>
        <dbReference type="SAM" id="MobiDB-lite"/>
    </source>
</evidence>
<reference evidence="2" key="1">
    <citation type="submission" date="2021-06" db="EMBL/GenBank/DDBJ databases">
        <authorList>
            <person name="Kallberg Y."/>
            <person name="Tangrot J."/>
            <person name="Rosling A."/>
        </authorList>
    </citation>
    <scope>NUCLEOTIDE SEQUENCE</scope>
    <source>
        <strain evidence="2">MT106</strain>
    </source>
</reference>
<feature type="compositionally biased region" description="Acidic residues" evidence="1">
    <location>
        <begin position="32"/>
        <end position="46"/>
    </location>
</feature>
<comment type="caution">
    <text evidence="2">The sequence shown here is derived from an EMBL/GenBank/DDBJ whole genome shotgun (WGS) entry which is preliminary data.</text>
</comment>
<gene>
    <name evidence="2" type="ORF">AGERDE_LOCUS11181</name>
</gene>
<feature type="region of interest" description="Disordered" evidence="1">
    <location>
        <begin position="30"/>
        <end position="68"/>
    </location>
</feature>
<keyword evidence="3" id="KW-1185">Reference proteome</keyword>
<evidence type="ECO:0000313" key="3">
    <source>
        <dbReference type="Proteomes" id="UP000789831"/>
    </source>
</evidence>
<name>A0A9N9DSB7_9GLOM</name>
<dbReference type="AlphaFoldDB" id="A0A9N9DSB7"/>
<protein>
    <submittedName>
        <fullName evidence="2">5275_t:CDS:1</fullName>
    </submittedName>
</protein>
<dbReference type="EMBL" id="CAJVPL010004283">
    <property type="protein sequence ID" value="CAG8645619.1"/>
    <property type="molecule type" value="Genomic_DNA"/>
</dbReference>
<proteinExistence type="predicted"/>
<accession>A0A9N9DSB7</accession>